<evidence type="ECO:0000313" key="2">
    <source>
        <dbReference type="Proteomes" id="UP001054945"/>
    </source>
</evidence>
<name>A0AAV4YCD5_CAEEX</name>
<gene>
    <name evidence="1" type="ORF">CEXT_701731</name>
</gene>
<keyword evidence="2" id="KW-1185">Reference proteome</keyword>
<evidence type="ECO:0000313" key="1">
    <source>
        <dbReference type="EMBL" id="GIZ03880.1"/>
    </source>
</evidence>
<organism evidence="1 2">
    <name type="scientific">Caerostris extrusa</name>
    <name type="common">Bark spider</name>
    <name type="synonym">Caerostris bankana</name>
    <dbReference type="NCBI Taxonomy" id="172846"/>
    <lineage>
        <taxon>Eukaryota</taxon>
        <taxon>Metazoa</taxon>
        <taxon>Ecdysozoa</taxon>
        <taxon>Arthropoda</taxon>
        <taxon>Chelicerata</taxon>
        <taxon>Arachnida</taxon>
        <taxon>Araneae</taxon>
        <taxon>Araneomorphae</taxon>
        <taxon>Entelegynae</taxon>
        <taxon>Araneoidea</taxon>
        <taxon>Araneidae</taxon>
        <taxon>Caerostris</taxon>
    </lineage>
</organism>
<dbReference type="AlphaFoldDB" id="A0AAV4YCD5"/>
<accession>A0AAV4YCD5</accession>
<dbReference type="EMBL" id="BPLR01019009">
    <property type="protein sequence ID" value="GIZ03880.1"/>
    <property type="molecule type" value="Genomic_DNA"/>
</dbReference>
<sequence length="93" mass="10485">MNSDEATGILKEFSFSNSKGREEHILYATIASLRLSEVACMNKFPNGKREKNYGLFSFSSDNFYAVLVGLKCFKKCKFHKGRTNLASLCGQFI</sequence>
<comment type="caution">
    <text evidence="1">The sequence shown here is derived from an EMBL/GenBank/DDBJ whole genome shotgun (WGS) entry which is preliminary data.</text>
</comment>
<reference evidence="1 2" key="1">
    <citation type="submission" date="2021-06" db="EMBL/GenBank/DDBJ databases">
        <title>Caerostris extrusa draft genome.</title>
        <authorList>
            <person name="Kono N."/>
            <person name="Arakawa K."/>
        </authorList>
    </citation>
    <scope>NUCLEOTIDE SEQUENCE [LARGE SCALE GENOMIC DNA]</scope>
</reference>
<evidence type="ECO:0008006" key="3">
    <source>
        <dbReference type="Google" id="ProtNLM"/>
    </source>
</evidence>
<protein>
    <recommendedName>
        <fullName evidence="3">LAGLIDADG homing endonuclease</fullName>
    </recommendedName>
</protein>
<proteinExistence type="predicted"/>
<dbReference type="Proteomes" id="UP001054945">
    <property type="component" value="Unassembled WGS sequence"/>
</dbReference>